<dbReference type="Pfam" id="PF07158">
    <property type="entry name" value="MatC_N"/>
    <property type="match status" value="1"/>
</dbReference>
<gene>
    <name evidence="3" type="ORF">BTO28_14485</name>
</gene>
<keyword evidence="1" id="KW-1133">Transmembrane helix</keyword>
<proteinExistence type="predicted"/>
<keyword evidence="1" id="KW-0812">Transmembrane</keyword>
<feature type="transmembrane region" description="Helical" evidence="1">
    <location>
        <begin position="238"/>
        <end position="271"/>
    </location>
</feature>
<sequence length="430" mass="45639">MNIEIISIIVLLILFVIGSTLPINIGVLGFVAAFIVGSLISGLSLDDIYSVFPADLFILIAGITYLFAIIQKSGTIDLIASWGLRLVKGNLGLIPWIMFVLSMILTSIGTSGIAVVSILAPIALRMAYQYKISPLMMGVLIVMGVNAGSFSPLNIFGVIVNGVLDSRNLAHSPAMLVVNCIIYFFIIALIFFIMFGGIRLLKKQTTAMEFIAATADDAQINNHLNDKQDGQLTLYKGVILVAIGFLVVLALGFDVNIGFAALMVGLALALAFPSKQEGVFKDMPWGVIFLVTGMMTYVGVLEKIGVMESITNLISSMDNPVIATLTVSYIGGIVSAFASTTGFLAAVIPMSVPILEDPSVSSLGVVSAIAAASSIVDLSPLSSVGALLLANVQGIKERVFFRQLLFVALAFVAFGPGLAWLLFMVIGMPW</sequence>
<feature type="transmembrane region" description="Helical" evidence="1">
    <location>
        <begin position="176"/>
        <end position="198"/>
    </location>
</feature>
<feature type="transmembrane region" description="Helical" evidence="1">
    <location>
        <begin position="6"/>
        <end position="36"/>
    </location>
</feature>
<dbReference type="EMBL" id="MSFI01000026">
    <property type="protein sequence ID" value="OMP65995.1"/>
    <property type="molecule type" value="Genomic_DNA"/>
</dbReference>
<evidence type="ECO:0000256" key="1">
    <source>
        <dbReference type="SAM" id="Phobius"/>
    </source>
</evidence>
<feature type="transmembrane region" description="Helical" evidence="1">
    <location>
        <begin position="322"/>
        <end position="348"/>
    </location>
</feature>
<evidence type="ECO:0000313" key="3">
    <source>
        <dbReference type="EMBL" id="OMP65995.1"/>
    </source>
</evidence>
<feature type="transmembrane region" description="Helical" evidence="1">
    <location>
        <begin position="368"/>
        <end position="392"/>
    </location>
</feature>
<organism evidence="3 4">
    <name type="scientific">Domibacillus epiphyticus</name>
    <dbReference type="NCBI Taxonomy" id="1714355"/>
    <lineage>
        <taxon>Bacteria</taxon>
        <taxon>Bacillati</taxon>
        <taxon>Bacillota</taxon>
        <taxon>Bacilli</taxon>
        <taxon>Bacillales</taxon>
        <taxon>Bacillaceae</taxon>
        <taxon>Domibacillus</taxon>
    </lineage>
</organism>
<reference evidence="3 4" key="1">
    <citation type="submission" date="2016-12" db="EMBL/GenBank/DDBJ databases">
        <title>Domibacillus sp. SAB 38T whole genome sequencing.</title>
        <authorList>
            <person name="Verma A."/>
            <person name="Ojha A.K."/>
            <person name="Krishnamurthi S."/>
        </authorList>
    </citation>
    <scope>NUCLEOTIDE SEQUENCE [LARGE SCALE GENOMIC DNA]</scope>
    <source>
        <strain evidence="3 4">SAB 38</strain>
    </source>
</reference>
<dbReference type="STRING" id="1714355.BTO28_14485"/>
<keyword evidence="1" id="KW-0472">Membrane</keyword>
<keyword evidence="4" id="KW-1185">Reference proteome</keyword>
<dbReference type="RefSeq" id="WP_076767524.1">
    <property type="nucleotide sequence ID" value="NZ_MSFI01000026.1"/>
</dbReference>
<feature type="transmembrane region" description="Helical" evidence="1">
    <location>
        <begin position="283"/>
        <end position="301"/>
    </location>
</feature>
<dbReference type="OrthoDB" id="2814158at2"/>
<feature type="transmembrane region" description="Helical" evidence="1">
    <location>
        <begin position="48"/>
        <end position="71"/>
    </location>
</feature>
<protein>
    <recommendedName>
        <fullName evidence="2">Dicarboxylate carrier MatC N-terminal domain-containing protein</fullName>
    </recommendedName>
</protein>
<feature type="transmembrane region" description="Helical" evidence="1">
    <location>
        <begin position="136"/>
        <end position="164"/>
    </location>
</feature>
<evidence type="ECO:0000313" key="4">
    <source>
        <dbReference type="Proteomes" id="UP000188613"/>
    </source>
</evidence>
<feature type="domain" description="Dicarboxylate carrier MatC N-terminal" evidence="2">
    <location>
        <begin position="1"/>
        <end position="149"/>
    </location>
</feature>
<evidence type="ECO:0000259" key="2">
    <source>
        <dbReference type="Pfam" id="PF07158"/>
    </source>
</evidence>
<dbReference type="Proteomes" id="UP000188613">
    <property type="component" value="Unassembled WGS sequence"/>
</dbReference>
<dbReference type="AlphaFoldDB" id="A0A1V2A4R2"/>
<feature type="transmembrane region" description="Helical" evidence="1">
    <location>
        <begin position="91"/>
        <end position="124"/>
    </location>
</feature>
<name>A0A1V2A4R2_9BACI</name>
<dbReference type="InterPro" id="IPR009827">
    <property type="entry name" value="MatC_N"/>
</dbReference>
<feature type="transmembrane region" description="Helical" evidence="1">
    <location>
        <begin position="404"/>
        <end position="426"/>
    </location>
</feature>
<accession>A0A1V2A4R2</accession>
<comment type="caution">
    <text evidence="3">The sequence shown here is derived from an EMBL/GenBank/DDBJ whole genome shotgun (WGS) entry which is preliminary data.</text>
</comment>